<name>A0ABV3LPF7_9ACTN</name>
<dbReference type="Proteomes" id="UP001553843">
    <property type="component" value="Unassembled WGS sequence"/>
</dbReference>
<evidence type="ECO:0000313" key="2">
    <source>
        <dbReference type="Proteomes" id="UP001553843"/>
    </source>
</evidence>
<evidence type="ECO:0000313" key="1">
    <source>
        <dbReference type="EMBL" id="MEW2361343.1"/>
    </source>
</evidence>
<comment type="caution">
    <text evidence="1">The sequence shown here is derived from an EMBL/GenBank/DDBJ whole genome shotgun (WGS) entry which is preliminary data.</text>
</comment>
<organism evidence="1 2">
    <name type="scientific">Streptomyces huasconensis</name>
    <dbReference type="NCBI Taxonomy" id="1854574"/>
    <lineage>
        <taxon>Bacteria</taxon>
        <taxon>Bacillati</taxon>
        <taxon>Actinomycetota</taxon>
        <taxon>Actinomycetes</taxon>
        <taxon>Kitasatosporales</taxon>
        <taxon>Streptomycetaceae</taxon>
        <taxon>Streptomyces</taxon>
    </lineage>
</organism>
<accession>A0ABV3LPF7</accession>
<gene>
    <name evidence="1" type="ORF">AB0887_05120</name>
</gene>
<dbReference type="RefSeq" id="WP_359775031.1">
    <property type="nucleotide sequence ID" value="NZ_JBEYRR010000002.1"/>
</dbReference>
<dbReference type="EMBL" id="JBEYRS010000002">
    <property type="protein sequence ID" value="MEW2361343.1"/>
    <property type="molecule type" value="Genomic_DNA"/>
</dbReference>
<keyword evidence="2" id="KW-1185">Reference proteome</keyword>
<sequence>MLTLKTIKAAFRGLYPDESLWITFLDREVKVTGRVTGIGGRIGARTEKGRLHEDIHANCVLFMEVK</sequence>
<reference evidence="1 2" key="1">
    <citation type="submission" date="2024-06" db="EMBL/GenBank/DDBJ databases">
        <title>The Natural Products Discovery Center: Release of the First 8490 Sequenced Strains for Exploring Actinobacteria Biosynthetic Diversity.</title>
        <authorList>
            <person name="Kalkreuter E."/>
            <person name="Kautsar S.A."/>
            <person name="Yang D."/>
            <person name="Bader C.D."/>
            <person name="Teijaro C.N."/>
            <person name="Fluegel L."/>
            <person name="Davis C.M."/>
            <person name="Simpson J.R."/>
            <person name="Lauterbach L."/>
            <person name="Steele A.D."/>
            <person name="Gui C."/>
            <person name="Meng S."/>
            <person name="Li G."/>
            <person name="Viehrig K."/>
            <person name="Ye F."/>
            <person name="Su P."/>
            <person name="Kiefer A.F."/>
            <person name="Nichols A."/>
            <person name="Cepeda A.J."/>
            <person name="Yan W."/>
            <person name="Fan B."/>
            <person name="Jiang Y."/>
            <person name="Adhikari A."/>
            <person name="Zheng C.-J."/>
            <person name="Schuster L."/>
            <person name="Cowan T.M."/>
            <person name="Smanski M.J."/>
            <person name="Chevrette M.G."/>
            <person name="De Carvalho L.P.S."/>
            <person name="Shen B."/>
        </authorList>
    </citation>
    <scope>NUCLEOTIDE SEQUENCE [LARGE SCALE GENOMIC DNA]</scope>
    <source>
        <strain evidence="1 2">NPDC047833</strain>
    </source>
</reference>
<proteinExistence type="predicted"/>
<protein>
    <submittedName>
        <fullName evidence="1">Uncharacterized protein</fullName>
    </submittedName>
</protein>